<dbReference type="SMART" id="SM00220">
    <property type="entry name" value="S_TKc"/>
    <property type="match status" value="1"/>
</dbReference>
<keyword evidence="7" id="KW-0802">TPR repeat</keyword>
<dbReference type="Gene3D" id="1.25.40.10">
    <property type="entry name" value="Tetratricopeptide repeat domain"/>
    <property type="match status" value="2"/>
</dbReference>
<protein>
    <recommendedName>
        <fullName evidence="1">non-specific serine/threonine protein kinase</fullName>
        <ecNumber evidence="1">2.7.11.1</ecNumber>
    </recommendedName>
</protein>
<proteinExistence type="predicted"/>
<keyword evidence="4 8" id="KW-0547">Nucleotide-binding</keyword>
<dbReference type="InterPro" id="IPR008271">
    <property type="entry name" value="Ser/Thr_kinase_AS"/>
</dbReference>
<dbReference type="FunFam" id="1.10.510.10:FF:000021">
    <property type="entry name" value="Serine/threonine protein kinase"/>
    <property type="match status" value="1"/>
</dbReference>
<dbReference type="Gene3D" id="3.40.50.300">
    <property type="entry name" value="P-loop containing nucleotide triphosphate hydrolases"/>
    <property type="match status" value="1"/>
</dbReference>
<dbReference type="Pfam" id="PF13424">
    <property type="entry name" value="TPR_12"/>
    <property type="match status" value="4"/>
</dbReference>
<dbReference type="SUPFAM" id="SSF52540">
    <property type="entry name" value="P-loop containing nucleoside triphosphate hydrolases"/>
    <property type="match status" value="1"/>
</dbReference>
<evidence type="ECO:0000256" key="6">
    <source>
        <dbReference type="ARBA" id="ARBA00022840"/>
    </source>
</evidence>
<dbReference type="Pfam" id="PF00069">
    <property type="entry name" value="Pkinase"/>
    <property type="match status" value="1"/>
</dbReference>
<dbReference type="PANTHER" id="PTHR47691">
    <property type="entry name" value="REGULATOR-RELATED"/>
    <property type="match status" value="1"/>
</dbReference>
<dbReference type="EC" id="2.7.11.1" evidence="1"/>
<dbReference type="SMART" id="SM00028">
    <property type="entry name" value="TPR"/>
    <property type="match status" value="9"/>
</dbReference>
<feature type="repeat" description="TPR" evidence="7">
    <location>
        <begin position="968"/>
        <end position="1001"/>
    </location>
</feature>
<feature type="binding site" evidence="8">
    <location>
        <position position="50"/>
    </location>
    <ligand>
        <name>ATP</name>
        <dbReference type="ChEBI" id="CHEBI:30616"/>
    </ligand>
</feature>
<feature type="repeat" description="TPR" evidence="7">
    <location>
        <begin position="768"/>
        <end position="801"/>
    </location>
</feature>
<organism evidence="10 11">
    <name type="scientific">Nocardia terpenica</name>
    <dbReference type="NCBI Taxonomy" id="455432"/>
    <lineage>
        <taxon>Bacteria</taxon>
        <taxon>Bacillati</taxon>
        <taxon>Actinomycetota</taxon>
        <taxon>Actinomycetes</taxon>
        <taxon>Mycobacteriales</taxon>
        <taxon>Nocardiaceae</taxon>
        <taxon>Nocardia</taxon>
    </lineage>
</organism>
<dbReference type="PROSITE" id="PS50011">
    <property type="entry name" value="PROTEIN_KINASE_DOM"/>
    <property type="match status" value="1"/>
</dbReference>
<evidence type="ECO:0000256" key="2">
    <source>
        <dbReference type="ARBA" id="ARBA00022527"/>
    </source>
</evidence>
<feature type="repeat" description="TPR" evidence="7">
    <location>
        <begin position="1008"/>
        <end position="1041"/>
    </location>
</feature>
<dbReference type="PANTHER" id="PTHR47691:SF3">
    <property type="entry name" value="HTH-TYPE TRANSCRIPTIONAL REGULATOR RV0890C-RELATED"/>
    <property type="match status" value="1"/>
</dbReference>
<sequence length="1154" mass="124472">MRGKEREVVGALGVGSVFAGYRIERLLGAGSTGEVYLARDRGLPRGVALKLLARSAGSDPDLRRRFLREADIVARLEHPNIVTVYARGEEEGQLWIAMTHVDGTDVGTVLRQGPLEPGRAVRIIADAADALDYAHDAGVLHRDVKPANILLAAAPWERAWLTDFGVAKTLDEGIAATRTGQVHASFQYAAPERVDADSTADRRADVYSLGCTLYHMLTGAPPFAGSSVAQMIYSHLKLPAPRPSAVNPALAPAFDEIIACALAKDPADRFDSCGQLAEAADQARTGTLSAATTVVVGRHRAGTDTTTTPEDPPPRPVVTTALPRDIATFLGRGRELRRILAAAGPGQVVSIHTIDGMAGVGKTALVTRAAHELGPEFPDGQLFVELHAHTPGYAPADPADVLARLLTGFGVDPRNLPDDLEGRRDLWRDRLADKRILLVLDDARDHAQIEPLLPSGTGCLTLITSRRRLIALDDALPLALDVLDPASAAELFVTLAHRAPVSDADAARVAEIVRACGYLPLAIVLLAGRLAHHHRWSIADLAESFTATTDRLAELDAADRAVRAAFDLSYRDLPERQRILFRRLGLHPGADLDSHAAAALAGIPLAAARRELEALYTVHLLGETGPGRYRLHDLLREYARTLVAADPDADNTGAVDRLLDYYRYTAANADRWLGRHTRPTSDTARPADGVVVRDFGDQIRALAWMRAESANLLACLEHIGTRDLARMVALTGVTGALLLRDGPWPLAMHLHQRAADAGDRLDDRLAHANALTDLGVVQWRSGHYERAAELYRRALICYREIGNRLGEANALTNLGTLARVTGDSRQAADLLWRALTRYREIGDRLGEAVALGNLGLMRWNTGNYDEAADMYRQALALYRAIGNRLGEANALDNLGCVCMSTGDHAQAADLHGQALALFRDVGDRRGEAQALTTLAYVHRETGAYEQSAELLEQSLALCRDIGNRRGEAHALTALGYAARETGGYERAADLLEQALTLNRDIGNRHDQADTLGNLGTLHERTGNYEQAADLHRQSLTLYRSIGHRLGQAEELDGIGRVLLATGEPGAALTSFTEALGLARAIGNHLEQARALDGVARCRDGVGDTPAALTDLRAALAIYRRLGVPETHAAAAYLSELEALTPGAARSSTDREQVR</sequence>
<dbReference type="Gene3D" id="3.30.200.20">
    <property type="entry name" value="Phosphorylase Kinase, domain 1"/>
    <property type="match status" value="1"/>
</dbReference>
<dbReference type="InterPro" id="IPR019734">
    <property type="entry name" value="TPR_rpt"/>
</dbReference>
<dbReference type="InterPro" id="IPR011990">
    <property type="entry name" value="TPR-like_helical_dom_sf"/>
</dbReference>
<dbReference type="CDD" id="cd14014">
    <property type="entry name" value="STKc_PknB_like"/>
    <property type="match status" value="1"/>
</dbReference>
<keyword evidence="3" id="KW-0808">Transferase</keyword>
<dbReference type="SUPFAM" id="SSF48452">
    <property type="entry name" value="TPR-like"/>
    <property type="match status" value="3"/>
</dbReference>
<evidence type="ECO:0000256" key="1">
    <source>
        <dbReference type="ARBA" id="ARBA00012513"/>
    </source>
</evidence>
<evidence type="ECO:0000256" key="8">
    <source>
        <dbReference type="PROSITE-ProRule" id="PRU10141"/>
    </source>
</evidence>
<gene>
    <name evidence="10" type="ORF">F6W96_32065</name>
</gene>
<keyword evidence="5" id="KW-0418">Kinase</keyword>
<evidence type="ECO:0000256" key="5">
    <source>
        <dbReference type="ARBA" id="ARBA00022777"/>
    </source>
</evidence>
<evidence type="ECO:0000256" key="7">
    <source>
        <dbReference type="PROSITE-ProRule" id="PRU00339"/>
    </source>
</evidence>
<dbReference type="InterPro" id="IPR011009">
    <property type="entry name" value="Kinase-like_dom_sf"/>
</dbReference>
<dbReference type="GO" id="GO:0043531">
    <property type="term" value="F:ADP binding"/>
    <property type="evidence" value="ECO:0007669"/>
    <property type="project" value="InterPro"/>
</dbReference>
<evidence type="ECO:0000256" key="3">
    <source>
        <dbReference type="ARBA" id="ARBA00022679"/>
    </source>
</evidence>
<feature type="domain" description="Protein kinase" evidence="9">
    <location>
        <begin position="21"/>
        <end position="285"/>
    </location>
</feature>
<name>A0A6G9ZA64_9NOCA</name>
<feature type="repeat" description="TPR" evidence="7">
    <location>
        <begin position="848"/>
        <end position="881"/>
    </location>
</feature>
<dbReference type="InterPro" id="IPR027417">
    <property type="entry name" value="P-loop_NTPase"/>
</dbReference>
<dbReference type="AlphaFoldDB" id="A0A6G9ZA64"/>
<dbReference type="PROSITE" id="PS50005">
    <property type="entry name" value="TPR"/>
    <property type="match status" value="4"/>
</dbReference>
<evidence type="ECO:0000313" key="10">
    <source>
        <dbReference type="EMBL" id="QIS22291.1"/>
    </source>
</evidence>
<reference evidence="10 11" key="1">
    <citation type="journal article" date="2019" name="ACS Chem. Biol.">
        <title>Identification and Mobilization of a Cryptic Antibiotic Biosynthesis Gene Locus from a Human-Pathogenic Nocardia Isolate.</title>
        <authorList>
            <person name="Herisse M."/>
            <person name="Ishida K."/>
            <person name="Porter J.L."/>
            <person name="Howden B."/>
            <person name="Hertweck C."/>
            <person name="Stinear T.P."/>
            <person name="Pidot S.J."/>
        </authorList>
    </citation>
    <scope>NUCLEOTIDE SEQUENCE [LARGE SCALE GENOMIC DNA]</scope>
    <source>
        <strain evidence="10 11">AUSMDU00012715</strain>
    </source>
</reference>
<evidence type="ECO:0000256" key="4">
    <source>
        <dbReference type="ARBA" id="ARBA00022741"/>
    </source>
</evidence>
<dbReference type="GO" id="GO:0005524">
    <property type="term" value="F:ATP binding"/>
    <property type="evidence" value="ECO:0007669"/>
    <property type="project" value="UniProtKB-UniRule"/>
</dbReference>
<dbReference type="Pfam" id="PF13374">
    <property type="entry name" value="TPR_10"/>
    <property type="match status" value="1"/>
</dbReference>
<evidence type="ECO:0000313" key="11">
    <source>
        <dbReference type="Proteomes" id="UP000500953"/>
    </source>
</evidence>
<dbReference type="InterPro" id="IPR017441">
    <property type="entry name" value="Protein_kinase_ATP_BS"/>
</dbReference>
<dbReference type="Pfam" id="PF00931">
    <property type="entry name" value="NB-ARC"/>
    <property type="match status" value="1"/>
</dbReference>
<dbReference type="PROSITE" id="PS00108">
    <property type="entry name" value="PROTEIN_KINASE_ST"/>
    <property type="match status" value="1"/>
</dbReference>
<dbReference type="EMBL" id="CP046173">
    <property type="protein sequence ID" value="QIS22291.1"/>
    <property type="molecule type" value="Genomic_DNA"/>
</dbReference>
<dbReference type="InterPro" id="IPR002182">
    <property type="entry name" value="NB-ARC"/>
</dbReference>
<dbReference type="PROSITE" id="PS00107">
    <property type="entry name" value="PROTEIN_KINASE_ATP"/>
    <property type="match status" value="1"/>
</dbReference>
<dbReference type="GO" id="GO:0004674">
    <property type="term" value="F:protein serine/threonine kinase activity"/>
    <property type="evidence" value="ECO:0007669"/>
    <property type="project" value="UniProtKB-KW"/>
</dbReference>
<dbReference type="SUPFAM" id="SSF56112">
    <property type="entry name" value="Protein kinase-like (PK-like)"/>
    <property type="match status" value="1"/>
</dbReference>
<dbReference type="Gene3D" id="1.10.510.10">
    <property type="entry name" value="Transferase(Phosphotransferase) domain 1"/>
    <property type="match status" value="1"/>
</dbReference>
<dbReference type="InterPro" id="IPR000719">
    <property type="entry name" value="Prot_kinase_dom"/>
</dbReference>
<dbReference type="Proteomes" id="UP000500953">
    <property type="component" value="Chromosome"/>
</dbReference>
<keyword evidence="6 8" id="KW-0067">ATP-binding</keyword>
<evidence type="ECO:0000259" key="9">
    <source>
        <dbReference type="PROSITE" id="PS50011"/>
    </source>
</evidence>
<accession>A0A6G9ZA64</accession>
<dbReference type="PRINTS" id="PR00364">
    <property type="entry name" value="DISEASERSIST"/>
</dbReference>
<keyword evidence="2" id="KW-0723">Serine/threonine-protein kinase</keyword>